<organism evidence="1 2">
    <name type="scientific">Tropilaelaps mercedesae</name>
    <dbReference type="NCBI Taxonomy" id="418985"/>
    <lineage>
        <taxon>Eukaryota</taxon>
        <taxon>Metazoa</taxon>
        <taxon>Ecdysozoa</taxon>
        <taxon>Arthropoda</taxon>
        <taxon>Chelicerata</taxon>
        <taxon>Arachnida</taxon>
        <taxon>Acari</taxon>
        <taxon>Parasitiformes</taxon>
        <taxon>Mesostigmata</taxon>
        <taxon>Gamasina</taxon>
        <taxon>Dermanyssoidea</taxon>
        <taxon>Laelapidae</taxon>
        <taxon>Tropilaelaps</taxon>
    </lineage>
</organism>
<evidence type="ECO:0000313" key="2">
    <source>
        <dbReference type="Proteomes" id="UP000192247"/>
    </source>
</evidence>
<dbReference type="InParanoid" id="A0A1V9X8N9"/>
<name>A0A1V9X8N9_9ACAR</name>
<feature type="non-terminal residue" evidence="1">
    <location>
        <position position="610"/>
    </location>
</feature>
<accession>A0A1V9X8N9</accession>
<dbReference type="AlphaFoldDB" id="A0A1V9X8N9"/>
<dbReference type="Proteomes" id="UP000192247">
    <property type="component" value="Unassembled WGS sequence"/>
</dbReference>
<dbReference type="OrthoDB" id="6437696at2759"/>
<protein>
    <submittedName>
        <fullName evidence="1">Uncharacterized protein</fullName>
    </submittedName>
</protein>
<dbReference type="EMBL" id="MNPL01019379">
    <property type="protein sequence ID" value="OQR69927.1"/>
    <property type="molecule type" value="Genomic_DNA"/>
</dbReference>
<comment type="caution">
    <text evidence="1">The sequence shown here is derived from an EMBL/GenBank/DDBJ whole genome shotgun (WGS) entry which is preliminary data.</text>
</comment>
<reference evidence="1 2" key="1">
    <citation type="journal article" date="2017" name="Gigascience">
        <title>Draft genome of the honey bee ectoparasitic mite, Tropilaelaps mercedesae, is shaped by the parasitic life history.</title>
        <authorList>
            <person name="Dong X."/>
            <person name="Armstrong S.D."/>
            <person name="Xia D."/>
            <person name="Makepeace B.L."/>
            <person name="Darby A.C."/>
            <person name="Kadowaki T."/>
        </authorList>
    </citation>
    <scope>NUCLEOTIDE SEQUENCE [LARGE SCALE GENOMIC DNA]</scope>
    <source>
        <strain evidence="1">Wuxi-XJTLU</strain>
    </source>
</reference>
<gene>
    <name evidence="1" type="ORF">BIW11_01761</name>
</gene>
<proteinExistence type="predicted"/>
<evidence type="ECO:0000313" key="1">
    <source>
        <dbReference type="EMBL" id="OQR69927.1"/>
    </source>
</evidence>
<keyword evidence="2" id="KW-1185">Reference proteome</keyword>
<sequence length="610" mass="69014">METYATASERCRRVGGSLPIRTPMHLGCLARFFNDTGQPELTLYFSVGEKTNLRKHLNEVDRVWFLHDNKKKQHRKWVSSDDKRQVVCAIPVPETVGRCNHSAIVHYDLLSFVDAQSRCGGYNSKLPSRETKDEVQCFKGHFPDINLTWLEDRRPDLFGTLSGERCSLNNPAEKEQCPKELRFVCILREWKPDRWLPPISINDGQVVVATMENPNNRLVTIANEGSQMSHEQTLVAHFEQIQQPFYSNAVPLRSPDGDYIVHHSKGSAAQAVNICFNRTGPKLKLLDREHPKDFYLKLVSSLLPDLQKNLSTDQQGHEFIFWVMPRFTKDFAICPIVVVDLGSQEVRKNISRCADNSIMLCELRGKKTFKFCSSICATLTGTITKVCSPGGYWESSKGTCNTLQNTCELLPRLDGSIRLIFNLSTFEHQSEAIRDVLVKKNDALDVVFRTRVELAKNLTALIKGPQEVENKTKKFMNEVMQTAIARVTSKKELSQACIIGREFLTSFGEKLSDNQVVKSGDEQIPESHNLAFAVQKVSLAALTTPVSLDNQDTMRPREYIRSDVAGSWVELSGEFNTSKSLFIMGHIVMDKLPVDVIKPKASENFPEWTV</sequence>